<accession>A0AAD9AZM2</accession>
<feature type="compositionally biased region" description="Polar residues" evidence="1">
    <location>
        <begin position="212"/>
        <end position="224"/>
    </location>
</feature>
<feature type="compositionally biased region" description="Basic residues" evidence="1">
    <location>
        <begin position="54"/>
        <end position="66"/>
    </location>
</feature>
<organism evidence="2 3">
    <name type="scientific">Colletotrichum chrysophilum</name>
    <dbReference type="NCBI Taxonomy" id="1836956"/>
    <lineage>
        <taxon>Eukaryota</taxon>
        <taxon>Fungi</taxon>
        <taxon>Dikarya</taxon>
        <taxon>Ascomycota</taxon>
        <taxon>Pezizomycotina</taxon>
        <taxon>Sordariomycetes</taxon>
        <taxon>Hypocreomycetidae</taxon>
        <taxon>Glomerellales</taxon>
        <taxon>Glomerellaceae</taxon>
        <taxon>Colletotrichum</taxon>
        <taxon>Colletotrichum gloeosporioides species complex</taxon>
    </lineage>
</organism>
<dbReference type="EMBL" id="JAQOWY010000019">
    <property type="protein sequence ID" value="KAK1855625.1"/>
    <property type="molecule type" value="Genomic_DNA"/>
</dbReference>
<evidence type="ECO:0000313" key="3">
    <source>
        <dbReference type="Proteomes" id="UP001243330"/>
    </source>
</evidence>
<protein>
    <submittedName>
        <fullName evidence="2">Uncharacterized protein</fullName>
    </submittedName>
</protein>
<dbReference type="AlphaFoldDB" id="A0AAD9AZM2"/>
<feature type="compositionally biased region" description="Basic residues" evidence="1">
    <location>
        <begin position="172"/>
        <end position="181"/>
    </location>
</feature>
<proteinExistence type="predicted"/>
<reference evidence="2" key="1">
    <citation type="submission" date="2023-01" db="EMBL/GenBank/DDBJ databases">
        <title>Colletotrichum chrysophilum M932 genome sequence.</title>
        <authorList>
            <person name="Baroncelli R."/>
        </authorList>
    </citation>
    <scope>NUCLEOTIDE SEQUENCE</scope>
    <source>
        <strain evidence="2">M932</strain>
    </source>
</reference>
<gene>
    <name evidence="2" type="ORF">CCHR01_01800</name>
</gene>
<comment type="caution">
    <text evidence="2">The sequence shown here is derived from an EMBL/GenBank/DDBJ whole genome shotgun (WGS) entry which is preliminary data.</text>
</comment>
<sequence length="235" mass="25705">MSRSLPDLASGYLAQNTRVKWSTLMMMMPKTVTDSSAVQLAHSSCRCNQNPSRYAHHTTQTHRISGRRTSTGSPSIRLKGPAGPVWGRPGSKHLKQSKRSCRSAAARLQLLQQQQQQGGLRAYRSLGMQVCLPAFANLQNGGPQMTRLSAQDNKTITRTAPSSQPQFIQLSHRGKKQRTRNNRILVKTPLAKPTGISPARGTAQTVLPVRSQAKTTPESQSGVPSLSEPHPRKVS</sequence>
<feature type="region of interest" description="Disordered" evidence="1">
    <location>
        <begin position="171"/>
        <end position="235"/>
    </location>
</feature>
<evidence type="ECO:0000256" key="1">
    <source>
        <dbReference type="SAM" id="MobiDB-lite"/>
    </source>
</evidence>
<name>A0AAD9AZM2_9PEZI</name>
<feature type="region of interest" description="Disordered" evidence="1">
    <location>
        <begin position="51"/>
        <end position="94"/>
    </location>
</feature>
<keyword evidence="3" id="KW-1185">Reference proteome</keyword>
<dbReference type="Proteomes" id="UP001243330">
    <property type="component" value="Unassembled WGS sequence"/>
</dbReference>
<evidence type="ECO:0000313" key="2">
    <source>
        <dbReference type="EMBL" id="KAK1855625.1"/>
    </source>
</evidence>